<dbReference type="CDD" id="cd11289">
    <property type="entry name" value="gelsolin_S2_like"/>
    <property type="match status" value="1"/>
</dbReference>
<feature type="domain" description="Gelsolin-like" evidence="1">
    <location>
        <begin position="65"/>
        <end position="137"/>
    </location>
</feature>
<proteinExistence type="predicted"/>
<dbReference type="GO" id="GO:0008154">
    <property type="term" value="P:actin polymerization or depolymerization"/>
    <property type="evidence" value="ECO:0007669"/>
    <property type="project" value="TreeGrafter"/>
</dbReference>
<keyword evidence="5" id="KW-1185">Reference proteome</keyword>
<comment type="caution">
    <text evidence="4">The sequence shown here is derived from an EMBL/GenBank/DDBJ whole genome shotgun (WGS) entry which is preliminary data.</text>
</comment>
<dbReference type="Proteomes" id="UP000215902">
    <property type="component" value="Unassembled WGS sequence"/>
</dbReference>
<reference evidence="4 5" key="1">
    <citation type="submission" date="2017-06" db="EMBL/GenBank/DDBJ databases">
        <title>A platform for efficient transgenesis in Macrostomum lignano, a flatworm model organism for stem cell research.</title>
        <authorList>
            <person name="Berezikov E."/>
        </authorList>
    </citation>
    <scope>NUCLEOTIDE SEQUENCE [LARGE SCALE GENOMIC DNA]</scope>
    <source>
        <strain evidence="4">DV1</strain>
        <tissue evidence="4">Whole organism</tissue>
    </source>
</reference>
<dbReference type="EMBL" id="NIVC01000874">
    <property type="protein sequence ID" value="PAA75566.1"/>
    <property type="molecule type" value="Genomic_DNA"/>
</dbReference>
<dbReference type="Gene3D" id="3.40.20.10">
    <property type="entry name" value="Severin"/>
    <property type="match status" value="3"/>
</dbReference>
<evidence type="ECO:0000313" key="4">
    <source>
        <dbReference type="EMBL" id="PAA77173.1"/>
    </source>
</evidence>
<dbReference type="EMBL" id="NIVC01003441">
    <property type="protein sequence ID" value="PAA51395.1"/>
    <property type="molecule type" value="Genomic_DNA"/>
</dbReference>
<dbReference type="InterPro" id="IPR007123">
    <property type="entry name" value="Gelsolin-like_dom"/>
</dbReference>
<dbReference type="EMBL" id="NIVC01000759">
    <property type="protein sequence ID" value="PAA77173.1"/>
    <property type="molecule type" value="Genomic_DNA"/>
</dbReference>
<dbReference type="SUPFAM" id="SSF55753">
    <property type="entry name" value="Actin depolymerizing proteins"/>
    <property type="match status" value="3"/>
</dbReference>
<dbReference type="GO" id="GO:0051015">
    <property type="term" value="F:actin filament binding"/>
    <property type="evidence" value="ECO:0007669"/>
    <property type="project" value="InterPro"/>
</dbReference>
<dbReference type="OrthoDB" id="6375767at2759"/>
<dbReference type="InterPro" id="IPR007122">
    <property type="entry name" value="Villin/Gelsolin"/>
</dbReference>
<dbReference type="PANTHER" id="PTHR11977">
    <property type="entry name" value="VILLIN"/>
    <property type="match status" value="1"/>
</dbReference>
<feature type="domain" description="Gelsolin-like" evidence="1">
    <location>
        <begin position="301"/>
        <end position="362"/>
    </location>
</feature>
<organism evidence="4 5">
    <name type="scientific">Macrostomum lignano</name>
    <dbReference type="NCBI Taxonomy" id="282301"/>
    <lineage>
        <taxon>Eukaryota</taxon>
        <taxon>Metazoa</taxon>
        <taxon>Spiralia</taxon>
        <taxon>Lophotrochozoa</taxon>
        <taxon>Platyhelminthes</taxon>
        <taxon>Rhabditophora</taxon>
        <taxon>Macrostomorpha</taxon>
        <taxon>Macrostomida</taxon>
        <taxon>Macrostomidae</taxon>
        <taxon>Macrostomum</taxon>
    </lineage>
</organism>
<evidence type="ECO:0000259" key="1">
    <source>
        <dbReference type="Pfam" id="PF00626"/>
    </source>
</evidence>
<sequence>MQKPQQYSWKDTNLALFGSDEERKVKKEAAELEPAWAEVLECSEPKLFVWRIEQFKVAKWESDLYGKFFDGDSYIVLNVYQEEDEDKLCYDIHFWIGVHSTADEYGTAAYKTVELDTLLDDRPVQHREVQGHESDLFKSYFPEITYMSGGCPSGFNKVHTREYTPRLFHFKGERRNIIVKEVTMSRKALDETDVYILDLGDRAYQWNSRGCNKDERFKAAQYLRKLCEERNGRLDTEVLDQDDAEEEHEFYNSLTDEELEPISDLEQASFSMAFSQPDKSVYRLSGESGSLEFSEVSRGPAASRGAVTEEDVFIIDNGHEIYVYVGENASPDEIHNALTYAHKYANELSNPLLPLTVVNSKAPARTRRAFESVFD</sequence>
<dbReference type="AlphaFoldDB" id="A0A267FTU3"/>
<name>A0A267FTU3_9PLAT</name>
<dbReference type="STRING" id="282301.A0A267FTU3"/>
<dbReference type="CDD" id="cd11290">
    <property type="entry name" value="gelsolin_S1_like"/>
    <property type="match status" value="1"/>
</dbReference>
<dbReference type="PANTHER" id="PTHR11977:SF130">
    <property type="entry name" value="SEVERIN"/>
    <property type="match status" value="1"/>
</dbReference>
<feature type="domain" description="Gelsolin-like" evidence="1">
    <location>
        <begin position="177"/>
        <end position="241"/>
    </location>
</feature>
<accession>A0A267FTU3</accession>
<dbReference type="PRINTS" id="PR00597">
    <property type="entry name" value="GELSOLIN"/>
</dbReference>
<dbReference type="GO" id="GO:0015629">
    <property type="term" value="C:actin cytoskeleton"/>
    <property type="evidence" value="ECO:0007669"/>
    <property type="project" value="TreeGrafter"/>
</dbReference>
<dbReference type="GO" id="GO:0005737">
    <property type="term" value="C:cytoplasm"/>
    <property type="evidence" value="ECO:0007669"/>
    <property type="project" value="TreeGrafter"/>
</dbReference>
<dbReference type="SMART" id="SM00262">
    <property type="entry name" value="GEL"/>
    <property type="match status" value="3"/>
</dbReference>
<evidence type="ECO:0000313" key="5">
    <source>
        <dbReference type="Proteomes" id="UP000215902"/>
    </source>
</evidence>
<gene>
    <name evidence="2" type="ORF">BOX15_Mlig033145g1</name>
    <name evidence="3" type="ORF">BOX15_Mlig033145g2</name>
    <name evidence="4" type="ORF">BOX15_Mlig034459g1</name>
</gene>
<dbReference type="InterPro" id="IPR029006">
    <property type="entry name" value="ADF-H/Gelsolin-like_dom_sf"/>
</dbReference>
<evidence type="ECO:0000313" key="3">
    <source>
        <dbReference type="EMBL" id="PAA75566.1"/>
    </source>
</evidence>
<protein>
    <recommendedName>
        <fullName evidence="1">Gelsolin-like domain-containing protein</fullName>
    </recommendedName>
</protein>
<evidence type="ECO:0000313" key="2">
    <source>
        <dbReference type="EMBL" id="PAA51395.1"/>
    </source>
</evidence>
<dbReference type="Pfam" id="PF00626">
    <property type="entry name" value="Gelsolin"/>
    <property type="match status" value="3"/>
</dbReference>